<dbReference type="Proteomes" id="UP000324194">
    <property type="component" value="Chromosome 1"/>
</dbReference>
<dbReference type="AlphaFoldDB" id="A0A5E4PKN5"/>
<name>A0A5E4PKN5_9COXI</name>
<sequence>MVMNKAISSTQEPSTYSGIALLSVSTVAGILIGGFVVSVPKNEMPVPFATKYYSAMKDSSYDSHSDILKTDFSLVSDIAFDELMGLFYQKMLTSQEKLESDFSKIYFKNAWNLYES</sequence>
<evidence type="ECO:0000313" key="4">
    <source>
        <dbReference type="Proteomes" id="UP000324194"/>
    </source>
</evidence>
<evidence type="ECO:0000313" key="2">
    <source>
        <dbReference type="EMBL" id="VVC75974.1"/>
    </source>
</evidence>
<feature type="transmembrane region" description="Helical" evidence="1">
    <location>
        <begin position="20"/>
        <end position="39"/>
    </location>
</feature>
<gene>
    <name evidence="2" type="ORF">AQUSIP_12750</name>
    <name evidence="3" type="ORF">AQUSIP_21020</name>
</gene>
<dbReference type="EMBL" id="LR699119">
    <property type="protein sequence ID" value="VVC75974.1"/>
    <property type="molecule type" value="Genomic_DNA"/>
</dbReference>
<protein>
    <submittedName>
        <fullName evidence="3">Uncharacterized protein</fullName>
    </submittedName>
</protein>
<evidence type="ECO:0000256" key="1">
    <source>
        <dbReference type="SAM" id="Phobius"/>
    </source>
</evidence>
<accession>A0A5E4PKN5</accession>
<dbReference type="EMBL" id="LR699119">
    <property type="protein sequence ID" value="VVC76776.1"/>
    <property type="molecule type" value="Genomic_DNA"/>
</dbReference>
<dbReference type="KEGG" id="asip:AQUSIP_21020"/>
<keyword evidence="4" id="KW-1185">Reference proteome</keyword>
<keyword evidence="1" id="KW-0472">Membrane</keyword>
<proteinExistence type="predicted"/>
<dbReference type="RefSeq" id="WP_148339232.1">
    <property type="nucleotide sequence ID" value="NZ_LR699119.1"/>
</dbReference>
<evidence type="ECO:0000313" key="3">
    <source>
        <dbReference type="EMBL" id="VVC76776.1"/>
    </source>
</evidence>
<keyword evidence="1" id="KW-1133">Transmembrane helix</keyword>
<keyword evidence="1" id="KW-0812">Transmembrane</keyword>
<dbReference type="KEGG" id="asip:AQUSIP_12750"/>
<reference evidence="3 4" key="1">
    <citation type="submission" date="2019-08" db="EMBL/GenBank/DDBJ databases">
        <authorList>
            <person name="Guy L."/>
        </authorList>
    </citation>
    <scope>NUCLEOTIDE SEQUENCE [LARGE SCALE GENOMIC DNA]</scope>
    <source>
        <strain evidence="3 4">SGT-108</strain>
    </source>
</reference>
<organism evidence="3 4">
    <name type="scientific">Aquicella siphonis</name>
    <dbReference type="NCBI Taxonomy" id="254247"/>
    <lineage>
        <taxon>Bacteria</taxon>
        <taxon>Pseudomonadati</taxon>
        <taxon>Pseudomonadota</taxon>
        <taxon>Gammaproteobacteria</taxon>
        <taxon>Legionellales</taxon>
        <taxon>Coxiellaceae</taxon>
        <taxon>Aquicella</taxon>
    </lineage>
</organism>